<dbReference type="STRING" id="1221500.ABE65_010750"/>
<name>A0A160IMQ6_9BACL</name>
<gene>
    <name evidence="1" type="ORF">ABE65_010750</name>
</gene>
<evidence type="ECO:0000313" key="1">
    <source>
        <dbReference type="EMBL" id="ANC77256.1"/>
    </source>
</evidence>
<sequence>MILVICVIFMTACEQNENREYVHWGEKTEIDIQRLTNNRIDFKVKNDNIYIPEELLKNAVACCT</sequence>
<evidence type="ECO:0000313" key="2">
    <source>
        <dbReference type="Proteomes" id="UP000076623"/>
    </source>
</evidence>
<dbReference type="KEGG" id="fpn:ABE65_010750"/>
<protein>
    <submittedName>
        <fullName evidence="1">Uncharacterized protein</fullName>
    </submittedName>
</protein>
<dbReference type="Proteomes" id="UP000076623">
    <property type="component" value="Chromosome"/>
</dbReference>
<accession>A0A160IMQ6</accession>
<organism evidence="1 2">
    <name type="scientific">Fictibacillus phosphorivorans</name>
    <dbReference type="NCBI Taxonomy" id="1221500"/>
    <lineage>
        <taxon>Bacteria</taxon>
        <taxon>Bacillati</taxon>
        <taxon>Bacillota</taxon>
        <taxon>Bacilli</taxon>
        <taxon>Bacillales</taxon>
        <taxon>Fictibacillaceae</taxon>
        <taxon>Fictibacillus</taxon>
    </lineage>
</organism>
<keyword evidence="2" id="KW-1185">Reference proteome</keyword>
<proteinExistence type="predicted"/>
<dbReference type="AlphaFoldDB" id="A0A160IMQ6"/>
<dbReference type="EMBL" id="CP015378">
    <property type="protein sequence ID" value="ANC77256.1"/>
    <property type="molecule type" value="Genomic_DNA"/>
</dbReference>
<reference evidence="1 2" key="1">
    <citation type="submission" date="2016-04" db="EMBL/GenBank/DDBJ databases">
        <title>Complete genome sequence of Fictibacillus phosphorivorans G25-29, a strain toxic to nematodes.</title>
        <authorList>
            <person name="Zheng Z."/>
        </authorList>
    </citation>
    <scope>NUCLEOTIDE SEQUENCE [LARGE SCALE GENOMIC DNA]</scope>
    <source>
        <strain evidence="1 2">G25-29</strain>
    </source>
</reference>